<dbReference type="RefSeq" id="WP_186501929.1">
    <property type="nucleotide sequence ID" value="NZ_JACOGK010000002.1"/>
</dbReference>
<keyword evidence="1" id="KW-0732">Signal</keyword>
<organism evidence="2 3">
    <name type="scientific">Megasphaera hominis</name>
    <dbReference type="NCBI Taxonomy" id="159836"/>
    <lineage>
        <taxon>Bacteria</taxon>
        <taxon>Bacillati</taxon>
        <taxon>Bacillota</taxon>
        <taxon>Negativicutes</taxon>
        <taxon>Veillonellales</taxon>
        <taxon>Veillonellaceae</taxon>
        <taxon>Megasphaera</taxon>
    </lineage>
</organism>
<comment type="caution">
    <text evidence="2">The sequence shown here is derived from an EMBL/GenBank/DDBJ whole genome shotgun (WGS) entry which is preliminary data.</text>
</comment>
<dbReference type="PANTHER" id="PTHR30006">
    <property type="entry name" value="THIAMINE-BINDING PERIPLASMIC PROTEIN-RELATED"/>
    <property type="match status" value="1"/>
</dbReference>
<evidence type="ECO:0000313" key="2">
    <source>
        <dbReference type="EMBL" id="MBC3535876.1"/>
    </source>
</evidence>
<evidence type="ECO:0000256" key="1">
    <source>
        <dbReference type="ARBA" id="ARBA00022729"/>
    </source>
</evidence>
<sequence>MKKNIPLLAVICFVLAVLWFSNVLLEQQQEQKAEEAYRSEQHLVVYSDMPADVNNALARAFYGDTGMRVQIETRTDEQLQTLVADAASVHGPDLIIASEPILKNLQQAALLQPYTSVTTGTVPASFKDANGYWTGLWYNPMVFVVSRDYYQRRGDQLETWDDLLTDPNLVLAFPDLAATDLAGDFLCSYVEMSGTEASSRYFKALQTHVASYAKSMTPIVRRVAAGEADVGVADAATARQYLNDKAPIIVLYPENGTSYWLYGSGITKWCSDKNLSYLFTDWLLSRSVLGVLHEQHLFLTSASDVLPKELDGRNMYPVLFPVRKLYTDQGRRNIQDWWIKTIRFGKEP</sequence>
<dbReference type="SUPFAM" id="SSF53850">
    <property type="entry name" value="Periplasmic binding protein-like II"/>
    <property type="match status" value="1"/>
</dbReference>
<proteinExistence type="predicted"/>
<dbReference type="Pfam" id="PF13531">
    <property type="entry name" value="SBP_bac_11"/>
    <property type="match status" value="1"/>
</dbReference>
<reference evidence="2 3" key="1">
    <citation type="submission" date="2020-08" db="EMBL/GenBank/DDBJ databases">
        <authorList>
            <person name="Liu C."/>
            <person name="Sun Q."/>
        </authorList>
    </citation>
    <scope>NUCLEOTIDE SEQUENCE [LARGE SCALE GENOMIC DNA]</scope>
    <source>
        <strain evidence="2 3">NSJ-59</strain>
    </source>
</reference>
<evidence type="ECO:0000313" key="3">
    <source>
        <dbReference type="Proteomes" id="UP000606870"/>
    </source>
</evidence>
<dbReference type="PANTHER" id="PTHR30006:SF2">
    <property type="entry name" value="ABC TRANSPORTER SUBSTRATE-BINDING PROTEIN"/>
    <property type="match status" value="1"/>
</dbReference>
<keyword evidence="3" id="KW-1185">Reference proteome</keyword>
<accession>A0ABR6VFB9</accession>
<protein>
    <submittedName>
        <fullName evidence="2">ABC transporter substrate-binding protein</fullName>
    </submittedName>
</protein>
<dbReference type="Proteomes" id="UP000606870">
    <property type="component" value="Unassembled WGS sequence"/>
</dbReference>
<dbReference type="Gene3D" id="3.40.190.10">
    <property type="entry name" value="Periplasmic binding protein-like II"/>
    <property type="match status" value="2"/>
</dbReference>
<gene>
    <name evidence="2" type="ORF">H8J70_01175</name>
</gene>
<dbReference type="EMBL" id="JACOGK010000002">
    <property type="protein sequence ID" value="MBC3535876.1"/>
    <property type="molecule type" value="Genomic_DNA"/>
</dbReference>
<name>A0ABR6VFB9_9FIRM</name>